<dbReference type="Gene3D" id="3.40.109.10">
    <property type="entry name" value="NADH Oxidase"/>
    <property type="match status" value="1"/>
</dbReference>
<dbReference type="Pfam" id="PF00881">
    <property type="entry name" value="Nitroreductase"/>
    <property type="match status" value="1"/>
</dbReference>
<evidence type="ECO:0000259" key="1">
    <source>
        <dbReference type="Pfam" id="PF00881"/>
    </source>
</evidence>
<proteinExistence type="predicted"/>
<feature type="domain" description="Nitroreductase" evidence="1">
    <location>
        <begin position="180"/>
        <end position="369"/>
    </location>
</feature>
<dbReference type="RefSeq" id="WP_129831260.1">
    <property type="nucleotide sequence ID" value="NZ_CP035704.1"/>
</dbReference>
<dbReference type="InterPro" id="IPR000415">
    <property type="entry name" value="Nitroreductase-like"/>
</dbReference>
<dbReference type="NCBIfam" id="TIGR04511">
    <property type="entry name" value="SagB_rel_DH_2"/>
    <property type="match status" value="1"/>
</dbReference>
<dbReference type="InterPro" id="IPR020051">
    <property type="entry name" value="SagB-type_dehydrogenase"/>
</dbReference>
<dbReference type="PANTHER" id="PTHR43745">
    <property type="entry name" value="NITROREDUCTASE MJ1384-RELATED"/>
    <property type="match status" value="1"/>
</dbReference>
<organism evidence="2 3">
    <name type="scientific">Pseudolysobacter antarcticus</name>
    <dbReference type="NCBI Taxonomy" id="2511995"/>
    <lineage>
        <taxon>Bacteria</taxon>
        <taxon>Pseudomonadati</taxon>
        <taxon>Pseudomonadota</taxon>
        <taxon>Gammaproteobacteria</taxon>
        <taxon>Lysobacterales</taxon>
        <taxon>Rhodanobacteraceae</taxon>
        <taxon>Pseudolysobacter</taxon>
    </lineage>
</organism>
<dbReference type="NCBIfam" id="TIGR03605">
    <property type="entry name" value="antibiot_sagB"/>
    <property type="match status" value="1"/>
</dbReference>
<dbReference type="InterPro" id="IPR030965">
    <property type="entry name" value="SagB-rel_DH_2"/>
</dbReference>
<dbReference type="KEGG" id="xbc:ELE36_00655"/>
<name>A0A411HEU9_9GAMM</name>
<sequence length="415" mass="45384">MQIRRCSALLIEPRESVAFDLDSLLAGGNGLSANIELLALAPHLLSEVAISTVEADALSIIGATSWTPFDALAEKFDAALLHALLQKGLLISDDERHAENRERDEKLRAANWHPHSAVSHYFGRWKGVTSGESTDRAGYKSSAELAERLGASPPHVHARVPAEQRITLPETANTSMDELLAQRVTCRNFDTTRQLPLATFSRLLWRVFGAQAAVEMVKDHILIKRTSPSGGGLHPTEAYLLVQRVEGITPGLYHYHPIDHALEPLDAPDGDLHALANTFVAAQNYYADAHVQVVLVSRFERTFWKYRNHSKAYRVCLLDAGHLSQTLYISATEFGLGAFITAAMNEVDVEQALGLDPLLESPVAICGFGIRSSEFATIEFDPQQAIWSAEQSATVGIPAATTQNSNSQLSKESDS</sequence>
<keyword evidence="3" id="KW-1185">Reference proteome</keyword>
<dbReference type="GO" id="GO:0016491">
    <property type="term" value="F:oxidoreductase activity"/>
    <property type="evidence" value="ECO:0007669"/>
    <property type="project" value="InterPro"/>
</dbReference>
<dbReference type="SUPFAM" id="SSF55469">
    <property type="entry name" value="FMN-dependent nitroreductase-like"/>
    <property type="match status" value="1"/>
</dbReference>
<dbReference type="OrthoDB" id="3723182at2"/>
<dbReference type="AlphaFoldDB" id="A0A411HEU9"/>
<evidence type="ECO:0000313" key="3">
    <source>
        <dbReference type="Proteomes" id="UP000291562"/>
    </source>
</evidence>
<dbReference type="CDD" id="cd02142">
    <property type="entry name" value="McbC_SagB-like_oxidoreductase"/>
    <property type="match status" value="1"/>
</dbReference>
<gene>
    <name evidence="2" type="ORF">ELE36_00655</name>
</gene>
<dbReference type="EMBL" id="CP035704">
    <property type="protein sequence ID" value="QBB69008.1"/>
    <property type="molecule type" value="Genomic_DNA"/>
</dbReference>
<dbReference type="Proteomes" id="UP000291562">
    <property type="component" value="Chromosome"/>
</dbReference>
<accession>A0A411HEU9</accession>
<dbReference type="InterPro" id="IPR029479">
    <property type="entry name" value="Nitroreductase"/>
</dbReference>
<dbReference type="PANTHER" id="PTHR43745:SF2">
    <property type="entry name" value="NITROREDUCTASE MJ1384-RELATED"/>
    <property type="match status" value="1"/>
</dbReference>
<dbReference type="InterPro" id="IPR052544">
    <property type="entry name" value="Bacteriocin_Proc_Enz"/>
</dbReference>
<protein>
    <submittedName>
        <fullName evidence="2">Putative peptide maturation dehydrogenase</fullName>
    </submittedName>
</protein>
<evidence type="ECO:0000313" key="2">
    <source>
        <dbReference type="EMBL" id="QBB69008.1"/>
    </source>
</evidence>
<reference evidence="2 3" key="1">
    <citation type="submission" date="2019-01" db="EMBL/GenBank/DDBJ databases">
        <title>Pseudolysobacter antarctica gen. nov., sp. nov., isolated from Fildes Peninsula, Antarctica.</title>
        <authorList>
            <person name="Wei Z."/>
            <person name="Peng F."/>
        </authorList>
    </citation>
    <scope>NUCLEOTIDE SEQUENCE [LARGE SCALE GENOMIC DNA]</scope>
    <source>
        <strain evidence="2 3">AQ6-296</strain>
    </source>
</reference>